<dbReference type="InterPro" id="IPR013525">
    <property type="entry name" value="ABC2_TM"/>
</dbReference>
<evidence type="ECO:0000259" key="6">
    <source>
        <dbReference type="Pfam" id="PF12698"/>
    </source>
</evidence>
<keyword evidence="2 5" id="KW-0812">Transmembrane</keyword>
<proteinExistence type="predicted"/>
<feature type="transmembrane region" description="Helical" evidence="5">
    <location>
        <begin position="300"/>
        <end position="319"/>
    </location>
</feature>
<dbReference type="EMBL" id="WUUL01000004">
    <property type="protein sequence ID" value="MXQ53567.1"/>
    <property type="molecule type" value="Genomic_DNA"/>
</dbReference>
<dbReference type="GO" id="GO:0140359">
    <property type="term" value="F:ABC-type transporter activity"/>
    <property type="evidence" value="ECO:0007669"/>
    <property type="project" value="InterPro"/>
</dbReference>
<dbReference type="RefSeq" id="WP_160800926.1">
    <property type="nucleotide sequence ID" value="NZ_WUUL01000004.1"/>
</dbReference>
<evidence type="ECO:0000256" key="2">
    <source>
        <dbReference type="ARBA" id="ARBA00022692"/>
    </source>
</evidence>
<dbReference type="GO" id="GO:0016020">
    <property type="term" value="C:membrane"/>
    <property type="evidence" value="ECO:0007669"/>
    <property type="project" value="UniProtKB-SubCell"/>
</dbReference>
<name>A0A6I4VPK8_9BACL</name>
<feature type="transmembrane region" description="Helical" evidence="5">
    <location>
        <begin position="356"/>
        <end position="377"/>
    </location>
</feature>
<feature type="transmembrane region" description="Helical" evidence="5">
    <location>
        <begin position="226"/>
        <end position="251"/>
    </location>
</feature>
<comment type="caution">
    <text evidence="7">The sequence shown here is derived from an EMBL/GenBank/DDBJ whole genome shotgun (WGS) entry which is preliminary data.</text>
</comment>
<dbReference type="AlphaFoldDB" id="A0A6I4VPK8"/>
<feature type="transmembrane region" description="Helical" evidence="5">
    <location>
        <begin position="331"/>
        <end position="350"/>
    </location>
</feature>
<dbReference type="Pfam" id="PF12698">
    <property type="entry name" value="ABC2_membrane_3"/>
    <property type="match status" value="1"/>
</dbReference>
<keyword evidence="3 5" id="KW-1133">Transmembrane helix</keyword>
<evidence type="ECO:0000313" key="8">
    <source>
        <dbReference type="Proteomes" id="UP000430692"/>
    </source>
</evidence>
<evidence type="ECO:0000313" key="7">
    <source>
        <dbReference type="EMBL" id="MXQ53567.1"/>
    </source>
</evidence>
<evidence type="ECO:0000256" key="5">
    <source>
        <dbReference type="SAM" id="Phobius"/>
    </source>
</evidence>
<evidence type="ECO:0000256" key="3">
    <source>
        <dbReference type="ARBA" id="ARBA00022989"/>
    </source>
</evidence>
<accession>A0A6I4VPK8</accession>
<feature type="domain" description="ABC-2 type transporter transmembrane" evidence="6">
    <location>
        <begin position="19"/>
        <end position="373"/>
    </location>
</feature>
<gene>
    <name evidence="7" type="ORF">GSM42_07455</name>
</gene>
<reference evidence="7 8" key="1">
    <citation type="submission" date="2019-12" db="EMBL/GenBank/DDBJ databases">
        <title>Whole-genome analyses of novel actinobacteria.</title>
        <authorList>
            <person name="Sahin N."/>
            <person name="Saygin H."/>
        </authorList>
    </citation>
    <scope>NUCLEOTIDE SEQUENCE [LARGE SCALE GENOMIC DNA]</scope>
    <source>
        <strain evidence="7 8">KC615</strain>
    </source>
</reference>
<keyword evidence="4 5" id="KW-0472">Membrane</keyword>
<sequence>MTWYIFQKELKDSLRDSKTILLSVLLPIVFITGMLFFTEKMMSDTDEQIKVAVANSTDKEILSWLKEIKGLELIPSANPLKMVVDGKANVAFSADADFSLQLKDKKIPKVLFQADPTSTKGGNAQEKIANAFTLKKDKLVQSRLLENNIDPKEINPFQINMKSISKGDDQSLYIISIIAQLIIVLAVLMGGIPAANDLFAGEKERKTMETLLMTPVHRIHLIVGKWLTIAVLSMISGVFSVISFILGVNLFTEKLAIALKLDQNVSFFTISLLVGIIFFALLVSSVQIIISLFANNLKEAQNYITPITTGAMIPYFLLIGVSVNELTTTHFLIPFLNIYALIKQLIYGIYDINSILLVSGSSVVFIALSFFIAYTMFMKSKWVLGKN</sequence>
<dbReference type="Proteomes" id="UP000430692">
    <property type="component" value="Unassembled WGS sequence"/>
</dbReference>
<feature type="transmembrane region" description="Helical" evidence="5">
    <location>
        <begin position="171"/>
        <end position="192"/>
    </location>
</feature>
<protein>
    <submittedName>
        <fullName evidence="7">ABC transporter permease subunit</fullName>
    </submittedName>
</protein>
<keyword evidence="8" id="KW-1185">Reference proteome</keyword>
<evidence type="ECO:0000256" key="4">
    <source>
        <dbReference type="ARBA" id="ARBA00023136"/>
    </source>
</evidence>
<feature type="transmembrane region" description="Helical" evidence="5">
    <location>
        <begin position="272"/>
        <end position="294"/>
    </location>
</feature>
<comment type="subcellular location">
    <subcellularLocation>
        <location evidence="1">Membrane</location>
        <topology evidence="1">Multi-pass membrane protein</topology>
    </subcellularLocation>
</comment>
<dbReference type="PANTHER" id="PTHR43471:SF3">
    <property type="entry name" value="ABC TRANSPORTER PERMEASE PROTEIN NATB"/>
    <property type="match status" value="1"/>
</dbReference>
<dbReference type="PANTHER" id="PTHR43471">
    <property type="entry name" value="ABC TRANSPORTER PERMEASE"/>
    <property type="match status" value="1"/>
</dbReference>
<organism evidence="7 8">
    <name type="scientific">Shimazuella alba</name>
    <dbReference type="NCBI Taxonomy" id="2690964"/>
    <lineage>
        <taxon>Bacteria</taxon>
        <taxon>Bacillati</taxon>
        <taxon>Bacillota</taxon>
        <taxon>Bacilli</taxon>
        <taxon>Bacillales</taxon>
        <taxon>Thermoactinomycetaceae</taxon>
        <taxon>Shimazuella</taxon>
    </lineage>
</organism>
<feature type="transmembrane region" description="Helical" evidence="5">
    <location>
        <begin position="20"/>
        <end position="38"/>
    </location>
</feature>
<evidence type="ECO:0000256" key="1">
    <source>
        <dbReference type="ARBA" id="ARBA00004141"/>
    </source>
</evidence>